<sequence length="331" mass="36422">MRNIRKFYIAFVIFTVICYNCANEIKADENDDEINGRWRRHSKKSESESVKKQKQQQQQQQEDSEALTRSQLARSPTYAVNTPIGLTTLQSNAEPMRNLLQNVPLQMDNPFNAGGVPSYAYNYPYPGQIVQGLPSLGQPGYLYGNPNMALNGGVQPLDQVNNNLIGQQPMSDFGNGQLPFQNGYATNFMGYGQPGLQQPGQQPYPPAFGNHLMGYNPFHLGQPGLQNNFATNGEQFNKPMILPGFHHMFGQQGPLPGMPPMNGNNHMSSLTAEPSGAGHFTQPSILNPLLGMIPFGVPPQNGVNNGFGVPGGLFPGFIRNQRSLEDLNENE</sequence>
<name>A0A0L0BLP7_LUCCU</name>
<dbReference type="OrthoDB" id="8088346at2759"/>
<evidence type="ECO:0000256" key="1">
    <source>
        <dbReference type="SAM" id="MobiDB-lite"/>
    </source>
</evidence>
<evidence type="ECO:0000313" key="4">
    <source>
        <dbReference type="Proteomes" id="UP000037069"/>
    </source>
</evidence>
<protein>
    <submittedName>
        <fullName evidence="3">Uncharacterized protein</fullName>
    </submittedName>
</protein>
<dbReference type="AlphaFoldDB" id="A0A0L0BLP7"/>
<gene>
    <name evidence="3" type="ORF">FF38_02038</name>
</gene>
<evidence type="ECO:0000313" key="3">
    <source>
        <dbReference type="EMBL" id="KNC21040.1"/>
    </source>
</evidence>
<dbReference type="EMBL" id="JRES01001669">
    <property type="protein sequence ID" value="KNC21040.1"/>
    <property type="molecule type" value="Genomic_DNA"/>
</dbReference>
<reference evidence="3 4" key="1">
    <citation type="journal article" date="2015" name="Nat. Commun.">
        <title>Lucilia cuprina genome unlocks parasitic fly biology to underpin future interventions.</title>
        <authorList>
            <person name="Anstead C.A."/>
            <person name="Korhonen P.K."/>
            <person name="Young N.D."/>
            <person name="Hall R.S."/>
            <person name="Jex A.R."/>
            <person name="Murali S.C."/>
            <person name="Hughes D.S."/>
            <person name="Lee S.F."/>
            <person name="Perry T."/>
            <person name="Stroehlein A.J."/>
            <person name="Ansell B.R."/>
            <person name="Breugelmans B."/>
            <person name="Hofmann A."/>
            <person name="Qu J."/>
            <person name="Dugan S."/>
            <person name="Lee S.L."/>
            <person name="Chao H."/>
            <person name="Dinh H."/>
            <person name="Han Y."/>
            <person name="Doddapaneni H.V."/>
            <person name="Worley K.C."/>
            <person name="Muzny D.M."/>
            <person name="Ioannidis P."/>
            <person name="Waterhouse R.M."/>
            <person name="Zdobnov E.M."/>
            <person name="James P.J."/>
            <person name="Bagnall N.H."/>
            <person name="Kotze A.C."/>
            <person name="Gibbs R.A."/>
            <person name="Richards S."/>
            <person name="Batterham P."/>
            <person name="Gasser R.B."/>
        </authorList>
    </citation>
    <scope>NUCLEOTIDE SEQUENCE [LARGE SCALE GENOMIC DNA]</scope>
    <source>
        <strain evidence="3 4">LS</strain>
        <tissue evidence="3">Full body</tissue>
    </source>
</reference>
<feature type="chain" id="PRO_5005534756" evidence="2">
    <location>
        <begin position="23"/>
        <end position="331"/>
    </location>
</feature>
<feature type="signal peptide" evidence="2">
    <location>
        <begin position="1"/>
        <end position="22"/>
    </location>
</feature>
<comment type="caution">
    <text evidence="3">The sequence shown here is derived from an EMBL/GenBank/DDBJ whole genome shotgun (WGS) entry which is preliminary data.</text>
</comment>
<dbReference type="Proteomes" id="UP000037069">
    <property type="component" value="Unassembled WGS sequence"/>
</dbReference>
<keyword evidence="2" id="KW-0732">Signal</keyword>
<organism evidence="3 4">
    <name type="scientific">Lucilia cuprina</name>
    <name type="common">Green bottle fly</name>
    <name type="synonym">Australian sheep blowfly</name>
    <dbReference type="NCBI Taxonomy" id="7375"/>
    <lineage>
        <taxon>Eukaryota</taxon>
        <taxon>Metazoa</taxon>
        <taxon>Ecdysozoa</taxon>
        <taxon>Arthropoda</taxon>
        <taxon>Hexapoda</taxon>
        <taxon>Insecta</taxon>
        <taxon>Pterygota</taxon>
        <taxon>Neoptera</taxon>
        <taxon>Endopterygota</taxon>
        <taxon>Diptera</taxon>
        <taxon>Brachycera</taxon>
        <taxon>Muscomorpha</taxon>
        <taxon>Oestroidea</taxon>
        <taxon>Calliphoridae</taxon>
        <taxon>Luciliinae</taxon>
        <taxon>Lucilia</taxon>
    </lineage>
</organism>
<accession>A0A0L0BLP7</accession>
<proteinExistence type="predicted"/>
<evidence type="ECO:0000256" key="2">
    <source>
        <dbReference type="SAM" id="SignalP"/>
    </source>
</evidence>
<feature type="region of interest" description="Disordered" evidence="1">
    <location>
        <begin position="36"/>
        <end position="74"/>
    </location>
</feature>
<keyword evidence="4" id="KW-1185">Reference proteome</keyword>